<dbReference type="Proteomes" id="UP000814140">
    <property type="component" value="Unassembled WGS sequence"/>
</dbReference>
<evidence type="ECO:0000313" key="1">
    <source>
        <dbReference type="EMBL" id="KAI0055292.1"/>
    </source>
</evidence>
<gene>
    <name evidence="1" type="ORF">BV25DRAFT_230864</name>
</gene>
<keyword evidence="1" id="KW-0808">Transferase</keyword>
<reference evidence="1" key="2">
    <citation type="journal article" date="2022" name="New Phytol.">
        <title>Evolutionary transition to the ectomycorrhizal habit in the genomes of a hyperdiverse lineage of mushroom-forming fungi.</title>
        <authorList>
            <person name="Looney B."/>
            <person name="Miyauchi S."/>
            <person name="Morin E."/>
            <person name="Drula E."/>
            <person name="Courty P.E."/>
            <person name="Kohler A."/>
            <person name="Kuo A."/>
            <person name="LaButti K."/>
            <person name="Pangilinan J."/>
            <person name="Lipzen A."/>
            <person name="Riley R."/>
            <person name="Andreopoulos W."/>
            <person name="He G."/>
            <person name="Johnson J."/>
            <person name="Nolan M."/>
            <person name="Tritt A."/>
            <person name="Barry K.W."/>
            <person name="Grigoriev I.V."/>
            <person name="Nagy L.G."/>
            <person name="Hibbett D."/>
            <person name="Henrissat B."/>
            <person name="Matheny P.B."/>
            <person name="Labbe J."/>
            <person name="Martin F.M."/>
        </authorList>
    </citation>
    <scope>NUCLEOTIDE SEQUENCE</scope>
    <source>
        <strain evidence="1">HHB10654</strain>
    </source>
</reference>
<keyword evidence="2" id="KW-1185">Reference proteome</keyword>
<dbReference type="EMBL" id="MU277299">
    <property type="protein sequence ID" value="KAI0055292.1"/>
    <property type="molecule type" value="Genomic_DNA"/>
</dbReference>
<organism evidence="1 2">
    <name type="scientific">Artomyces pyxidatus</name>
    <dbReference type="NCBI Taxonomy" id="48021"/>
    <lineage>
        <taxon>Eukaryota</taxon>
        <taxon>Fungi</taxon>
        <taxon>Dikarya</taxon>
        <taxon>Basidiomycota</taxon>
        <taxon>Agaricomycotina</taxon>
        <taxon>Agaricomycetes</taxon>
        <taxon>Russulales</taxon>
        <taxon>Auriscalpiaceae</taxon>
        <taxon>Artomyces</taxon>
    </lineage>
</organism>
<keyword evidence="1" id="KW-0489">Methyltransferase</keyword>
<protein>
    <submittedName>
        <fullName evidence="1">S-adenosyl-L-methionine-dependent methyltransferase</fullName>
    </submittedName>
</protein>
<name>A0ACB8SGE4_9AGAM</name>
<sequence length="565" mass="61305">MTFAVLRALHAIIGSALDEIETVYASNSAIDSGLQALDFPSLDTPYDPESMAEVLVTHPDVAKAISRIVAANGQMSAIVRPPFSTLNDAANGYNLSSALRFLEASNTAELLRASGPSGLHAAEIAKRIGAERMNTAHVLRLLATHHILLEVKPDVFALNRVSTIIDSGKSFDDLRERPNTKYEDGAGAAAFLALCTDELFKASAYLTEALLPDMHQVTVKTKLSPVHVLDSPTTIAAPVMPADYPMKKPSLFLGWLESLLPNTVSRESFGGEKASPTSSIDSTATLSWRATGFNLSQNTPVSFWEWLEAPENGPRLLRFGRGMAGSAGLGATEVSVSPFLNLSPSSLVVDVGGGIGSVTMHIAEQFPELRFVVQDREAVCYQGEKALLAQHPEWLESGRVTFQPHSFFEPQPKYAMPPAVFMLRWITHDWDDARTREILLHLRRAAKVGKGKETGTYLLLADFILPYACEAESLGFEDIEGAKEVEKLEGAQWPLLANMGKASSAPYWMDITMQTALDAQERTLSEFVAVTASAGWKIVQVSRSEQSLFGSVIAVPAPIPHESSL</sequence>
<reference evidence="1" key="1">
    <citation type="submission" date="2021-03" db="EMBL/GenBank/DDBJ databases">
        <authorList>
            <consortium name="DOE Joint Genome Institute"/>
            <person name="Ahrendt S."/>
            <person name="Looney B.P."/>
            <person name="Miyauchi S."/>
            <person name="Morin E."/>
            <person name="Drula E."/>
            <person name="Courty P.E."/>
            <person name="Chicoki N."/>
            <person name="Fauchery L."/>
            <person name="Kohler A."/>
            <person name="Kuo A."/>
            <person name="Labutti K."/>
            <person name="Pangilinan J."/>
            <person name="Lipzen A."/>
            <person name="Riley R."/>
            <person name="Andreopoulos W."/>
            <person name="He G."/>
            <person name="Johnson J."/>
            <person name="Barry K.W."/>
            <person name="Grigoriev I.V."/>
            <person name="Nagy L."/>
            <person name="Hibbett D."/>
            <person name="Henrissat B."/>
            <person name="Matheny P.B."/>
            <person name="Labbe J."/>
            <person name="Martin F."/>
        </authorList>
    </citation>
    <scope>NUCLEOTIDE SEQUENCE</scope>
    <source>
        <strain evidence="1">HHB10654</strain>
    </source>
</reference>
<comment type="caution">
    <text evidence="1">The sequence shown here is derived from an EMBL/GenBank/DDBJ whole genome shotgun (WGS) entry which is preliminary data.</text>
</comment>
<evidence type="ECO:0000313" key="2">
    <source>
        <dbReference type="Proteomes" id="UP000814140"/>
    </source>
</evidence>
<proteinExistence type="predicted"/>
<accession>A0ACB8SGE4</accession>